<evidence type="ECO:0000256" key="2">
    <source>
        <dbReference type="SAM" id="MobiDB-lite"/>
    </source>
</evidence>
<dbReference type="Pfam" id="PF10106">
    <property type="entry name" value="DUF2345"/>
    <property type="match status" value="1"/>
</dbReference>
<dbReference type="InterPro" id="IPR006533">
    <property type="entry name" value="T6SS_Vgr_RhsGE"/>
</dbReference>
<proteinExistence type="inferred from homology"/>
<dbReference type="Gene3D" id="2.40.50.230">
    <property type="entry name" value="Gp5 N-terminal domain"/>
    <property type="match status" value="1"/>
</dbReference>
<dbReference type="Gene3D" id="3.55.50.10">
    <property type="entry name" value="Baseplate protein-like domains"/>
    <property type="match status" value="1"/>
</dbReference>
<sequence>MLDNIFGILEKLGFGTQKRAISAQFSNSQLNSQIMLQRVDGYHGINEGLSAELICLSTNPYIELKQFIGCQVAVDQVTDTGQLFRTTGLVTGASQGQSDGAFSLYRLTMQDATSLWHKRRNSRVFMNKSAVEIFEVIFKEWQSKSPLFASSLKLDTSGLTKTYDVRPFSMQSNESDYAYLTRLMREESINWLVDESAYIVSNNSQSIEPQKLRLIDDNNQFKSLERRTIRYHRTSAVEKYDSITSFIAQRSLQPTAIHVQRWQADSLSQEDASGSVLSTHKHSSNRDNESLSLEQAWNISPAWISDLKGEDQSTASSNSQLDKLNKQLNQYQALQAKYFTAHSSVRDTQVGYWFQLIDHPELEKNHSSSDKEFLILNKHFYNQNNLPKDMKDQLERLLTLSHWETSKDSDQERQANELIVVRRNIVVVPEYDPLQHRPVAHVQRAKVTTDGEEIHVDEWGRIKVRFLFTRTDDHSHDGGAGSNDNDTDSAWVDVLTPWAGEGYGARFLPRKDEIVVIDFFDGNIDRPFVTGRIHEAQRNPTKFDIKGQLPDTKKLSGIRSKEVDGEGFNQLRFDDTTGQISAQLHSSHGATQLNLGNLSHPKEKAESDGRGEGFELRTDEAGSIRSSKGLLFSTYTQSKAEGDVFQIDETIEKIKSQEFWNKTLHENILEHKLIGLETLASLKNTIELLESFGKTEDAKKLREAIIIITSASNIIMNSEENLFIQSKKDTHLSASGNINLSSDKDIQVASNQALHFFSYENGLKLTAAKKNVDIESHEKMINLVANEVIKIISVKSKIELTSPDEINLTANGSQIKINGNGVFVITTGKFQVKAGQHIFQSGQKADLPKLTWSFKQKSATCMANASTTHEAFVGFED</sequence>
<dbReference type="SUPFAM" id="SSF69255">
    <property type="entry name" value="gp5 N-terminal domain-like"/>
    <property type="match status" value="1"/>
</dbReference>
<organism evidence="6 7">
    <name type="scientific">Acinetobacter indicus</name>
    <dbReference type="NCBI Taxonomy" id="756892"/>
    <lineage>
        <taxon>Bacteria</taxon>
        <taxon>Pseudomonadati</taxon>
        <taxon>Pseudomonadota</taxon>
        <taxon>Gammaproteobacteria</taxon>
        <taxon>Moraxellales</taxon>
        <taxon>Moraxellaceae</taxon>
        <taxon>Acinetobacter</taxon>
    </lineage>
</organism>
<dbReference type="InterPro" id="IPR017847">
    <property type="entry name" value="T6SS_RhsGE_Vgr_subset"/>
</dbReference>
<evidence type="ECO:0000259" key="3">
    <source>
        <dbReference type="Pfam" id="PF04717"/>
    </source>
</evidence>
<dbReference type="InterPro" id="IPR018769">
    <property type="entry name" value="VgrG2_DUF2345"/>
</dbReference>
<dbReference type="RefSeq" id="WP_317306479.1">
    <property type="nucleotide sequence ID" value="NZ_JAWJYY010000001.1"/>
</dbReference>
<dbReference type="InterPro" id="IPR028244">
    <property type="entry name" value="T6SS_Rhs_Vgr_dom"/>
</dbReference>
<feature type="domain" description="Putative type VI secretion system Rhs element associated Vgr" evidence="5">
    <location>
        <begin position="561"/>
        <end position="665"/>
    </location>
</feature>
<dbReference type="SUPFAM" id="SSF69279">
    <property type="entry name" value="Phage tail proteins"/>
    <property type="match status" value="1"/>
</dbReference>
<evidence type="ECO:0000259" key="5">
    <source>
        <dbReference type="Pfam" id="PF13296"/>
    </source>
</evidence>
<comment type="similarity">
    <text evidence="1">Belongs to the VgrG protein family.</text>
</comment>
<dbReference type="Pfam" id="PF04717">
    <property type="entry name" value="Phage_base_V"/>
    <property type="match status" value="1"/>
</dbReference>
<dbReference type="InterPro" id="IPR037026">
    <property type="entry name" value="Vgr_OB-fold_dom_sf"/>
</dbReference>
<protein>
    <submittedName>
        <fullName evidence="6">Type VI secretion system Vgr family protein</fullName>
    </submittedName>
</protein>
<comment type="caution">
    <text evidence="6">The sequence shown here is derived from an EMBL/GenBank/DDBJ whole genome shotgun (WGS) entry which is preliminary data.</text>
</comment>
<dbReference type="Proteomes" id="UP001284654">
    <property type="component" value="Unassembled WGS sequence"/>
</dbReference>
<dbReference type="Pfam" id="PF05954">
    <property type="entry name" value="Phage_GPD"/>
    <property type="match status" value="1"/>
</dbReference>
<feature type="domain" description="Gp5/Type VI secretion system Vgr protein OB-fold" evidence="3">
    <location>
        <begin position="485"/>
        <end position="533"/>
    </location>
</feature>
<feature type="region of interest" description="Disordered" evidence="2">
    <location>
        <begin position="591"/>
        <end position="612"/>
    </location>
</feature>
<feature type="compositionally biased region" description="Basic and acidic residues" evidence="2">
    <location>
        <begin position="600"/>
        <end position="612"/>
    </location>
</feature>
<dbReference type="EMBL" id="JAWJYY010000001">
    <property type="protein sequence ID" value="MDV4316596.1"/>
    <property type="molecule type" value="Genomic_DNA"/>
</dbReference>
<dbReference type="Pfam" id="PF13296">
    <property type="entry name" value="T6SS_Vgr"/>
    <property type="match status" value="1"/>
</dbReference>
<name>A0AAW8Z3L3_9GAMM</name>
<gene>
    <name evidence="6" type="ORF">MSG88_12720</name>
</gene>
<reference evidence="6" key="1">
    <citation type="submission" date="2023-10" db="EMBL/GenBank/DDBJ databases">
        <authorList>
            <person name="Sykes E.M.E."/>
            <person name="Khan I.U.H."/>
            <person name="Kumar A."/>
        </authorList>
    </citation>
    <scope>NUCLEOTIDE SEQUENCE</scope>
    <source>
        <strain evidence="6">IK5</strain>
    </source>
</reference>
<accession>A0AAW8Z3L3</accession>
<feature type="domain" description="DUF2345" evidence="4">
    <location>
        <begin position="694"/>
        <end position="842"/>
    </location>
</feature>
<evidence type="ECO:0000313" key="7">
    <source>
        <dbReference type="Proteomes" id="UP001284654"/>
    </source>
</evidence>
<dbReference type="NCBIfam" id="TIGR03361">
    <property type="entry name" value="VI_Rhs_Vgr"/>
    <property type="match status" value="1"/>
</dbReference>
<evidence type="ECO:0000259" key="4">
    <source>
        <dbReference type="Pfam" id="PF10106"/>
    </source>
</evidence>
<dbReference type="AlphaFoldDB" id="A0AAW8Z3L3"/>
<dbReference type="Gene3D" id="4.10.220.110">
    <property type="match status" value="1"/>
</dbReference>
<evidence type="ECO:0000313" key="6">
    <source>
        <dbReference type="EMBL" id="MDV4316596.1"/>
    </source>
</evidence>
<dbReference type="NCBIfam" id="TIGR01646">
    <property type="entry name" value="vgr_GE"/>
    <property type="match status" value="1"/>
</dbReference>
<evidence type="ECO:0000256" key="1">
    <source>
        <dbReference type="ARBA" id="ARBA00005558"/>
    </source>
</evidence>
<dbReference type="Gene3D" id="2.30.110.50">
    <property type="match status" value="1"/>
</dbReference>
<dbReference type="InterPro" id="IPR006531">
    <property type="entry name" value="Gp5/Vgr_OB"/>
</dbReference>